<dbReference type="PANTHER" id="PTHR37533">
    <property type="entry name" value="FLAGELLAR HOOK-LENGTH CONTROL PROTEIN"/>
    <property type="match status" value="1"/>
</dbReference>
<evidence type="ECO:0000259" key="2">
    <source>
        <dbReference type="Pfam" id="PF02120"/>
    </source>
</evidence>
<dbReference type="InterPro" id="IPR021136">
    <property type="entry name" value="Flagellar_hook_control-like_C"/>
</dbReference>
<protein>
    <submittedName>
        <fullName evidence="3">Flagellar hook-length control protein FliK</fullName>
    </submittedName>
</protein>
<feature type="compositionally biased region" description="Gly residues" evidence="1">
    <location>
        <begin position="259"/>
        <end position="280"/>
    </location>
</feature>
<feature type="compositionally biased region" description="Polar residues" evidence="1">
    <location>
        <begin position="429"/>
        <end position="440"/>
    </location>
</feature>
<accession>A0A2P1NIQ4</accession>
<feature type="region of interest" description="Disordered" evidence="1">
    <location>
        <begin position="258"/>
        <end position="284"/>
    </location>
</feature>
<evidence type="ECO:0000313" key="4">
    <source>
        <dbReference type="Proteomes" id="UP000241829"/>
    </source>
</evidence>
<dbReference type="PANTHER" id="PTHR37533:SF2">
    <property type="entry name" value="FLAGELLAR HOOK-LENGTH CONTROL PROTEIN"/>
    <property type="match status" value="1"/>
</dbReference>
<dbReference type="EMBL" id="CP027792">
    <property type="protein sequence ID" value="AVP56870.1"/>
    <property type="molecule type" value="Genomic_DNA"/>
</dbReference>
<gene>
    <name evidence="3" type="ORF">C7H73_03735</name>
</gene>
<feature type="compositionally biased region" description="Low complexity" evidence="1">
    <location>
        <begin position="211"/>
        <end position="222"/>
    </location>
</feature>
<feature type="compositionally biased region" description="Low complexity" evidence="1">
    <location>
        <begin position="18"/>
        <end position="29"/>
    </location>
</feature>
<evidence type="ECO:0000256" key="1">
    <source>
        <dbReference type="SAM" id="MobiDB-lite"/>
    </source>
</evidence>
<dbReference type="CDD" id="cd17470">
    <property type="entry name" value="T3SS_Flik_C"/>
    <property type="match status" value="1"/>
</dbReference>
<proteinExistence type="predicted"/>
<sequence length="440" mass="42686">MEQTGINRSTPAQEVRATRGAKAGAADASAAPADGFALLLASLGEEGEGLALDAAPWSASAQDDAAAQAALPGQSLQQPDGMTMAALLAGLQPGGAPLPQDAGAQALQTKPLQLAPGAAAALSEQIGLGLQRPGHDTLVGETALLDGAADTPVLPGPAVGLRAALARSARAGVAADIDGGQTTRTGAVARAAAAQAGATVPVGQTPPAPQAPAAQAQPVAAPGRREALQQDLMALGRSLGDGPAPAGAGGLQAAAAAAGGSGVGGRAGSDGVQGPGGGGAEAPRDTAELAAPAPADGAQQPGAGDAQDQLAERVAYWVHQQTQSAALTLDHEGQAVQVQVSLTGDQAHIAFTSDEAQARQALDAGTAELRALLQEQGLQLAGVTVGAGGSGNGRQPGGEPRDERGGARQGTARVQAANGSAGVPRSQGAARSQRSVDIFV</sequence>
<feature type="compositionally biased region" description="Gly residues" evidence="1">
    <location>
        <begin position="385"/>
        <end position="396"/>
    </location>
</feature>
<evidence type="ECO:0000313" key="3">
    <source>
        <dbReference type="EMBL" id="AVP56870.1"/>
    </source>
</evidence>
<keyword evidence="3" id="KW-0966">Cell projection</keyword>
<feature type="compositionally biased region" description="Polar residues" evidence="1">
    <location>
        <begin position="1"/>
        <end position="12"/>
    </location>
</feature>
<keyword evidence="3" id="KW-0282">Flagellum</keyword>
<feature type="region of interest" description="Disordered" evidence="1">
    <location>
        <begin position="1"/>
        <end position="29"/>
    </location>
</feature>
<name>A0A2P1NIQ4_9BURK</name>
<dbReference type="InterPro" id="IPR038610">
    <property type="entry name" value="FliK-like_C_sf"/>
</dbReference>
<reference evidence="4" key="1">
    <citation type="submission" date="2018-03" db="EMBL/GenBank/DDBJ databases">
        <title>Genome sequencing of Melaminivora sp. strain SC2-7.</title>
        <authorList>
            <person name="Kim S.-J."/>
            <person name="Heo J."/>
            <person name="Ahn J.-H."/>
            <person name="Kwon S.-W."/>
        </authorList>
    </citation>
    <scope>NUCLEOTIDE SEQUENCE [LARGE SCALE GENOMIC DNA]</scope>
    <source>
        <strain evidence="4">SC2-7</strain>
    </source>
</reference>
<organism evidence="3 4">
    <name type="scientific">Pulveribacter suum</name>
    <dbReference type="NCBI Taxonomy" id="2116657"/>
    <lineage>
        <taxon>Bacteria</taxon>
        <taxon>Pseudomonadati</taxon>
        <taxon>Pseudomonadota</taxon>
        <taxon>Betaproteobacteria</taxon>
        <taxon>Burkholderiales</taxon>
        <taxon>Comamonadaceae</taxon>
        <taxon>Pulveribacter</taxon>
    </lineage>
</organism>
<feature type="domain" description="Flagellar hook-length control protein-like C-terminal" evidence="2">
    <location>
        <begin position="312"/>
        <end position="392"/>
    </location>
</feature>
<dbReference type="RefSeq" id="WP_106845427.1">
    <property type="nucleotide sequence ID" value="NZ_CP027792.1"/>
</dbReference>
<feature type="region of interest" description="Disordered" evidence="1">
    <location>
        <begin position="384"/>
        <end position="440"/>
    </location>
</feature>
<dbReference type="AlphaFoldDB" id="A0A2P1NIQ4"/>
<dbReference type="Pfam" id="PF02120">
    <property type="entry name" value="Flg_hook"/>
    <property type="match status" value="1"/>
</dbReference>
<dbReference type="InterPro" id="IPR052563">
    <property type="entry name" value="FliK"/>
</dbReference>
<dbReference type="OrthoDB" id="9157214at2"/>
<dbReference type="Gene3D" id="3.30.750.140">
    <property type="match status" value="1"/>
</dbReference>
<dbReference type="KEGG" id="melm:C7H73_03735"/>
<keyword evidence="4" id="KW-1185">Reference proteome</keyword>
<keyword evidence="3" id="KW-0969">Cilium</keyword>
<dbReference type="Proteomes" id="UP000241829">
    <property type="component" value="Chromosome"/>
</dbReference>
<feature type="region of interest" description="Disordered" evidence="1">
    <location>
        <begin position="198"/>
        <end position="225"/>
    </location>
</feature>